<keyword evidence="2 8" id="KW-0696">RNA-directed RNA polymerase</keyword>
<dbReference type="GO" id="GO:0003968">
    <property type="term" value="F:RNA-directed RNA polymerase activity"/>
    <property type="evidence" value="ECO:0007669"/>
    <property type="project" value="UniProtKB-KW"/>
</dbReference>
<dbReference type="EMBL" id="ASPP01027403">
    <property type="protein sequence ID" value="ETO06173.1"/>
    <property type="molecule type" value="Genomic_DNA"/>
</dbReference>
<proteinExistence type="inferred from homology"/>
<dbReference type="PANTHER" id="PTHR23079">
    <property type="entry name" value="RNA-DEPENDENT RNA POLYMERASE"/>
    <property type="match status" value="1"/>
</dbReference>
<dbReference type="AlphaFoldDB" id="X6LW44"/>
<evidence type="ECO:0000256" key="4">
    <source>
        <dbReference type="ARBA" id="ARBA00022695"/>
    </source>
</evidence>
<dbReference type="InterPro" id="IPR058752">
    <property type="entry name" value="RDRP_C_head"/>
</dbReference>
<accession>X6LW44</accession>
<feature type="domain" description="RDRP core" evidence="9">
    <location>
        <begin position="9"/>
        <end position="279"/>
    </location>
</feature>
<keyword evidence="5 8" id="KW-0694">RNA-binding</keyword>
<dbReference type="Pfam" id="PF26253">
    <property type="entry name" value="RdRP_head"/>
    <property type="match status" value="1"/>
</dbReference>
<comment type="catalytic activity">
    <reaction evidence="7 8">
        <text>RNA(n) + a ribonucleoside 5'-triphosphate = RNA(n+1) + diphosphate</text>
        <dbReference type="Rhea" id="RHEA:21248"/>
        <dbReference type="Rhea" id="RHEA-COMP:14527"/>
        <dbReference type="Rhea" id="RHEA-COMP:17342"/>
        <dbReference type="ChEBI" id="CHEBI:33019"/>
        <dbReference type="ChEBI" id="CHEBI:61557"/>
        <dbReference type="ChEBI" id="CHEBI:140395"/>
        <dbReference type="EC" id="2.7.7.48"/>
    </reaction>
</comment>
<evidence type="ECO:0000256" key="6">
    <source>
        <dbReference type="ARBA" id="ARBA00023158"/>
    </source>
</evidence>
<evidence type="ECO:0000256" key="3">
    <source>
        <dbReference type="ARBA" id="ARBA00022679"/>
    </source>
</evidence>
<feature type="domain" description="RDRP C-terminal head" evidence="10">
    <location>
        <begin position="329"/>
        <end position="470"/>
    </location>
</feature>
<keyword evidence="12" id="KW-1185">Reference proteome</keyword>
<name>X6LW44_RETFI</name>
<dbReference type="GO" id="GO:0030422">
    <property type="term" value="P:siRNA processing"/>
    <property type="evidence" value="ECO:0007669"/>
    <property type="project" value="TreeGrafter"/>
</dbReference>
<keyword evidence="4 8" id="KW-0548">Nucleotidyltransferase</keyword>
<evidence type="ECO:0000256" key="8">
    <source>
        <dbReference type="RuleBase" id="RU363098"/>
    </source>
</evidence>
<evidence type="ECO:0000259" key="9">
    <source>
        <dbReference type="Pfam" id="PF05183"/>
    </source>
</evidence>
<keyword evidence="3 8" id="KW-0808">Transferase</keyword>
<dbReference type="OrthoDB" id="6513042at2759"/>
<evidence type="ECO:0000259" key="10">
    <source>
        <dbReference type="Pfam" id="PF26253"/>
    </source>
</evidence>
<evidence type="ECO:0000313" key="12">
    <source>
        <dbReference type="Proteomes" id="UP000023152"/>
    </source>
</evidence>
<dbReference type="EC" id="2.7.7.48" evidence="8"/>
<evidence type="ECO:0000313" key="11">
    <source>
        <dbReference type="EMBL" id="ETO06173.1"/>
    </source>
</evidence>
<comment type="similarity">
    <text evidence="1 8">Belongs to the RdRP family.</text>
</comment>
<comment type="caution">
    <text evidence="11">The sequence shown here is derived from an EMBL/GenBank/DDBJ whole genome shotgun (WGS) entry which is preliminary data.</text>
</comment>
<dbReference type="PANTHER" id="PTHR23079:SF55">
    <property type="entry name" value="RNA-DIRECTED RNA POLYMERASE"/>
    <property type="match status" value="1"/>
</dbReference>
<dbReference type="InterPro" id="IPR057596">
    <property type="entry name" value="RDRP_core"/>
</dbReference>
<dbReference type="GO" id="GO:0031380">
    <property type="term" value="C:nuclear RNA-directed RNA polymerase complex"/>
    <property type="evidence" value="ECO:0007669"/>
    <property type="project" value="TreeGrafter"/>
</dbReference>
<reference evidence="11 12" key="1">
    <citation type="journal article" date="2013" name="Curr. Biol.">
        <title>The Genome of the Foraminiferan Reticulomyxa filosa.</title>
        <authorList>
            <person name="Glockner G."/>
            <person name="Hulsmann N."/>
            <person name="Schleicher M."/>
            <person name="Noegel A.A."/>
            <person name="Eichinger L."/>
            <person name="Gallinger C."/>
            <person name="Pawlowski J."/>
            <person name="Sierra R."/>
            <person name="Euteneuer U."/>
            <person name="Pillet L."/>
            <person name="Moustafa A."/>
            <person name="Platzer M."/>
            <person name="Groth M."/>
            <person name="Szafranski K."/>
            <person name="Schliwa M."/>
        </authorList>
    </citation>
    <scope>NUCLEOTIDE SEQUENCE [LARGE SCALE GENOMIC DNA]</scope>
</reference>
<dbReference type="Proteomes" id="UP000023152">
    <property type="component" value="Unassembled WGS sequence"/>
</dbReference>
<sequence>MPQKKKKKRLIIQSEVNDIRDHQRIFIRDGATLLGVMDEYGVLENDQIFVKIETPNTKTGGQVITGDVLVTKCPCLAPGDLRRFKAVNHFQLQHLCNVVVFSQKGAIPPPMVYFWWTNIFNFFYVFEKTMSGSDLDGDVYQVIYEKRLLEAVVEENAKPLLLGRPKVETVEEVTIADLKKLFLNYLSNDCLGVVAHSHLAYASLLPEGANAPQCLALAALHSLAVDFRKTTVPVNLSSAKRQFQKRFGTPLILDAYPLFMQKRNKQGIYTHKALDKIYQIFKDNNSRAFLDEMSEKMKRLNDVKATWTWVESTLPRDFVETVDIDRSLRKYQKDAERVFREYKKDIASIKTRYEVNTEIEIFLHKPLFCSFVHENKARKIATKMVKESREITKKYRAEFFRCFCLQAHPTVKEIYDNFFPKCFQIQSEMRYKALAWYYVTMQHICSSKDNPNNDVILGFPFVVYDVFCSLFD</sequence>
<evidence type="ECO:0000256" key="1">
    <source>
        <dbReference type="ARBA" id="ARBA00005762"/>
    </source>
</evidence>
<dbReference type="Pfam" id="PF05183">
    <property type="entry name" value="RdRP"/>
    <property type="match status" value="1"/>
</dbReference>
<dbReference type="InterPro" id="IPR007855">
    <property type="entry name" value="RDRP"/>
</dbReference>
<evidence type="ECO:0000256" key="5">
    <source>
        <dbReference type="ARBA" id="ARBA00022884"/>
    </source>
</evidence>
<organism evidence="11 12">
    <name type="scientific">Reticulomyxa filosa</name>
    <dbReference type="NCBI Taxonomy" id="46433"/>
    <lineage>
        <taxon>Eukaryota</taxon>
        <taxon>Sar</taxon>
        <taxon>Rhizaria</taxon>
        <taxon>Retaria</taxon>
        <taxon>Foraminifera</taxon>
        <taxon>Monothalamids</taxon>
        <taxon>Reticulomyxidae</taxon>
        <taxon>Reticulomyxa</taxon>
    </lineage>
</organism>
<evidence type="ECO:0000256" key="7">
    <source>
        <dbReference type="ARBA" id="ARBA00048744"/>
    </source>
</evidence>
<gene>
    <name evidence="11" type="ORF">RFI_31221</name>
</gene>
<protein>
    <recommendedName>
        <fullName evidence="8">RNA-dependent RNA polymerase</fullName>
        <ecNumber evidence="8">2.7.7.48</ecNumber>
    </recommendedName>
</protein>
<keyword evidence="6" id="KW-0943">RNA-mediated gene silencing</keyword>
<evidence type="ECO:0000256" key="2">
    <source>
        <dbReference type="ARBA" id="ARBA00022484"/>
    </source>
</evidence>
<dbReference type="GO" id="GO:0003723">
    <property type="term" value="F:RNA binding"/>
    <property type="evidence" value="ECO:0007669"/>
    <property type="project" value="UniProtKB-KW"/>
</dbReference>